<gene>
    <name evidence="8" type="ORF">LTR25_000468</name>
</gene>
<dbReference type="Gene3D" id="3.90.180.10">
    <property type="entry name" value="Medium-chain alcohol dehydrogenases, catalytic domain"/>
    <property type="match status" value="1"/>
</dbReference>
<dbReference type="SUPFAM" id="SSF50129">
    <property type="entry name" value="GroES-like"/>
    <property type="match status" value="1"/>
</dbReference>
<evidence type="ECO:0000256" key="2">
    <source>
        <dbReference type="ARBA" id="ARBA00008072"/>
    </source>
</evidence>
<dbReference type="SUPFAM" id="SSF51735">
    <property type="entry name" value="NAD(P)-binding Rossmann-fold domains"/>
    <property type="match status" value="1"/>
</dbReference>
<evidence type="ECO:0000256" key="5">
    <source>
        <dbReference type="ARBA" id="ARBA00023002"/>
    </source>
</evidence>
<comment type="cofactor">
    <cofactor evidence="1">
        <name>Zn(2+)</name>
        <dbReference type="ChEBI" id="CHEBI:29105"/>
    </cofactor>
</comment>
<evidence type="ECO:0000256" key="3">
    <source>
        <dbReference type="ARBA" id="ARBA00022723"/>
    </source>
</evidence>
<dbReference type="GO" id="GO:0004022">
    <property type="term" value="F:alcohol dehydrogenase (NAD+) activity"/>
    <property type="evidence" value="ECO:0007669"/>
    <property type="project" value="TreeGrafter"/>
</dbReference>
<dbReference type="SMART" id="SM00829">
    <property type="entry name" value="PKS_ER"/>
    <property type="match status" value="1"/>
</dbReference>
<comment type="caution">
    <text evidence="8">The sequence shown here is derived from an EMBL/GenBank/DDBJ whole genome shotgun (WGS) entry which is preliminary data.</text>
</comment>
<evidence type="ECO:0000259" key="7">
    <source>
        <dbReference type="SMART" id="SM00829"/>
    </source>
</evidence>
<name>A0AAV9QJW2_9PEZI</name>
<reference evidence="8 9" key="1">
    <citation type="submission" date="2023-06" db="EMBL/GenBank/DDBJ databases">
        <title>Black Yeasts Isolated from many extreme environments.</title>
        <authorList>
            <person name="Coleine C."/>
            <person name="Stajich J.E."/>
            <person name="Selbmann L."/>
        </authorList>
    </citation>
    <scope>NUCLEOTIDE SEQUENCE [LARGE SCALE GENOMIC DNA]</scope>
    <source>
        <strain evidence="8 9">CCFEE 5887</strain>
    </source>
</reference>
<dbReference type="Gene3D" id="3.40.50.720">
    <property type="entry name" value="NAD(P)-binding Rossmann-like Domain"/>
    <property type="match status" value="1"/>
</dbReference>
<dbReference type="InterPro" id="IPR036291">
    <property type="entry name" value="NAD(P)-bd_dom_sf"/>
</dbReference>
<keyword evidence="6" id="KW-0520">NAD</keyword>
<evidence type="ECO:0000256" key="1">
    <source>
        <dbReference type="ARBA" id="ARBA00001947"/>
    </source>
</evidence>
<keyword evidence="4" id="KW-0862">Zinc</keyword>
<dbReference type="EMBL" id="JAXLQG010000001">
    <property type="protein sequence ID" value="KAK5545461.1"/>
    <property type="molecule type" value="Genomic_DNA"/>
</dbReference>
<dbReference type="Pfam" id="PF08240">
    <property type="entry name" value="ADH_N"/>
    <property type="match status" value="1"/>
</dbReference>
<dbReference type="PANTHER" id="PTHR42940">
    <property type="entry name" value="ALCOHOL DEHYDROGENASE 1-RELATED"/>
    <property type="match status" value="1"/>
</dbReference>
<dbReference type="Pfam" id="PF00107">
    <property type="entry name" value="ADH_zinc_N"/>
    <property type="match status" value="1"/>
</dbReference>
<dbReference type="InterPro" id="IPR020843">
    <property type="entry name" value="ER"/>
</dbReference>
<evidence type="ECO:0000256" key="6">
    <source>
        <dbReference type="ARBA" id="ARBA00023027"/>
    </source>
</evidence>
<dbReference type="Proteomes" id="UP001345827">
    <property type="component" value="Unassembled WGS sequence"/>
</dbReference>
<keyword evidence="3" id="KW-0479">Metal-binding</keyword>
<keyword evidence="5" id="KW-0560">Oxidoreductase</keyword>
<evidence type="ECO:0000313" key="9">
    <source>
        <dbReference type="Proteomes" id="UP001345827"/>
    </source>
</evidence>
<dbReference type="InterPro" id="IPR013149">
    <property type="entry name" value="ADH-like_C"/>
</dbReference>
<evidence type="ECO:0000256" key="4">
    <source>
        <dbReference type="ARBA" id="ARBA00022833"/>
    </source>
</evidence>
<dbReference type="GO" id="GO:0046872">
    <property type="term" value="F:metal ion binding"/>
    <property type="evidence" value="ECO:0007669"/>
    <property type="project" value="UniProtKB-KW"/>
</dbReference>
<sequence length="348" mass="37498">MRACQLVKYNAPHEIRVIPTPTPSSLRSHELLIKVAVASLCHSDLEYVKGHLDCTLPVTASHEGTGTVLAVGAGVDRFKVGDRVMAGQTFGRCDECEICKGPENYRHYCPNRETMMSVQRNGAFQEYLVIDAREASRIPDEMAFETAAPLACAGITVWRGILQAELKPGQWIGMVGSGGGLGHLGIQFAKARGLKVVGVDARDESLALSREAGADVVLDARLGKEEVARQAWEATGGKGVDASLTLSDAKMAAATACAITKNHGTMVQIALPKEVSIPFEEYIFRDVRVKGSFLCSQKEAEEMLQCVVDHDIHIEKNIFHGLDQVPTAVEALKTGAYRGKGVIVIEGA</sequence>
<keyword evidence="9" id="KW-1185">Reference proteome</keyword>
<accession>A0AAV9QJW2</accession>
<evidence type="ECO:0000313" key="8">
    <source>
        <dbReference type="EMBL" id="KAK5545461.1"/>
    </source>
</evidence>
<comment type="similarity">
    <text evidence="2">Belongs to the zinc-containing alcohol dehydrogenase family.</text>
</comment>
<dbReference type="FunFam" id="3.40.50.720:FF:000039">
    <property type="entry name" value="Alcohol dehydrogenase AdhP"/>
    <property type="match status" value="1"/>
</dbReference>
<dbReference type="GO" id="GO:0005737">
    <property type="term" value="C:cytoplasm"/>
    <property type="evidence" value="ECO:0007669"/>
    <property type="project" value="TreeGrafter"/>
</dbReference>
<organism evidence="8 9">
    <name type="scientific">Vermiconidia calcicola</name>
    <dbReference type="NCBI Taxonomy" id="1690605"/>
    <lineage>
        <taxon>Eukaryota</taxon>
        <taxon>Fungi</taxon>
        <taxon>Dikarya</taxon>
        <taxon>Ascomycota</taxon>
        <taxon>Pezizomycotina</taxon>
        <taxon>Dothideomycetes</taxon>
        <taxon>Dothideomycetidae</taxon>
        <taxon>Mycosphaerellales</taxon>
        <taxon>Extremaceae</taxon>
        <taxon>Vermiconidia</taxon>
    </lineage>
</organism>
<dbReference type="PANTHER" id="PTHR42940:SF8">
    <property type="entry name" value="VACUOLAR PROTEIN SORTING-ASSOCIATED PROTEIN 11"/>
    <property type="match status" value="1"/>
</dbReference>
<dbReference type="InterPro" id="IPR013154">
    <property type="entry name" value="ADH-like_N"/>
</dbReference>
<protein>
    <recommendedName>
        <fullName evidence="7">Enoyl reductase (ER) domain-containing protein</fullName>
    </recommendedName>
</protein>
<proteinExistence type="inferred from homology"/>
<feature type="domain" description="Enoyl reductase (ER)" evidence="7">
    <location>
        <begin position="10"/>
        <end position="343"/>
    </location>
</feature>
<dbReference type="AlphaFoldDB" id="A0AAV9QJW2"/>
<dbReference type="InterPro" id="IPR011032">
    <property type="entry name" value="GroES-like_sf"/>
</dbReference>